<dbReference type="EMBL" id="JABANE010000015">
    <property type="protein sequence ID" value="NME67802.1"/>
    <property type="molecule type" value="Genomic_DNA"/>
</dbReference>
<reference evidence="2 3" key="1">
    <citation type="submission" date="2020-04" db="EMBL/GenBank/DDBJ databases">
        <title>Flammeovirga sp. SR4, a novel species isolated from seawater.</title>
        <authorList>
            <person name="Wang X."/>
        </authorList>
    </citation>
    <scope>NUCLEOTIDE SEQUENCE [LARGE SCALE GENOMIC DNA]</scope>
    <source>
        <strain evidence="2 3">ATCC 23126</strain>
    </source>
</reference>
<comment type="caution">
    <text evidence="2">The sequence shown here is derived from an EMBL/GenBank/DDBJ whole genome shotgun (WGS) entry which is preliminary data.</text>
</comment>
<dbReference type="PANTHER" id="PTHR30386">
    <property type="entry name" value="MEMBRANE FUSION SUBUNIT OF EMRAB-TOLC MULTIDRUG EFFLUX PUMP"/>
    <property type="match status" value="1"/>
</dbReference>
<dbReference type="InterPro" id="IPR050739">
    <property type="entry name" value="MFP"/>
</dbReference>
<evidence type="ECO:0000256" key="1">
    <source>
        <dbReference type="SAM" id="Phobius"/>
    </source>
</evidence>
<dbReference type="RefSeq" id="WP_169656130.1">
    <property type="nucleotide sequence ID" value="NZ_JABANE010000015.1"/>
</dbReference>
<name>A0A7X9RTU9_9BACT</name>
<accession>A0A7X9RTU9</accession>
<protein>
    <submittedName>
        <fullName evidence="2">HlyD family efflux transporter periplasmic adaptor subunit</fullName>
    </submittedName>
</protein>
<keyword evidence="3" id="KW-1185">Reference proteome</keyword>
<keyword evidence="1" id="KW-0812">Transmembrane</keyword>
<proteinExistence type="predicted"/>
<sequence>MLNITPKNSSDQQEFDRRFGSLNTLNTPSEAKKIAQWIMAIIAIFFVVMFLPWQQNIRARGEMTALMPQDRPQKIQCPIDGTIAKWNVAEGQEVDSGQVLLTIAEVKDKYIDPDMILRLEEGIMAKGEAIEAKRDKVQAKERQLRALEEGLIIKLKQFDNKIQQSLLKVESDSIAWQAAKVDLKNADRQYNANQELYNKGLISLTKLEGVRSKYQQSVSKEVGARTKFEMAINEYQNAILGKNVTRNEMLDKIAKTDSELSTTLSDIADSEGALAKARNELSSMEVRAGMRVIRAPQKGIVVQALSSGIGENVKSGQVLMTLMPENPHLAAAIYVKTMDVPLIEEGRHVRSRFDGWPSIQFSGWPSVSVGTFGGKVEVVDFVNQADGTFRILITQDLKEKDDEWPVELRMGTGVFGWVMLEEVPIWYELWRQINGFPPSLKNYDTSAKGKKK</sequence>
<gene>
    <name evidence="2" type="ORF">HHU12_07500</name>
</gene>
<dbReference type="PRINTS" id="PR01490">
    <property type="entry name" value="RTXTOXIND"/>
</dbReference>
<feature type="transmembrane region" description="Helical" evidence="1">
    <location>
        <begin position="34"/>
        <end position="53"/>
    </location>
</feature>
<dbReference type="InterPro" id="IPR011053">
    <property type="entry name" value="Single_hybrid_motif"/>
</dbReference>
<keyword evidence="1" id="KW-1133">Transmembrane helix</keyword>
<dbReference type="AlphaFoldDB" id="A0A7X9RTU9"/>
<dbReference type="Gene3D" id="2.40.50.100">
    <property type="match status" value="1"/>
</dbReference>
<evidence type="ECO:0000313" key="2">
    <source>
        <dbReference type="EMBL" id="NME67802.1"/>
    </source>
</evidence>
<keyword evidence="1" id="KW-0472">Membrane</keyword>
<dbReference type="SUPFAM" id="SSF51230">
    <property type="entry name" value="Single hybrid motif"/>
    <property type="match status" value="1"/>
</dbReference>
<dbReference type="Proteomes" id="UP000576082">
    <property type="component" value="Unassembled WGS sequence"/>
</dbReference>
<organism evidence="2 3">
    <name type="scientific">Flammeovirga aprica JL-4</name>
    <dbReference type="NCBI Taxonomy" id="694437"/>
    <lineage>
        <taxon>Bacteria</taxon>
        <taxon>Pseudomonadati</taxon>
        <taxon>Bacteroidota</taxon>
        <taxon>Cytophagia</taxon>
        <taxon>Cytophagales</taxon>
        <taxon>Flammeovirgaceae</taxon>
        <taxon>Flammeovirga</taxon>
    </lineage>
</organism>
<evidence type="ECO:0000313" key="3">
    <source>
        <dbReference type="Proteomes" id="UP000576082"/>
    </source>
</evidence>